<proteinExistence type="predicted"/>
<sequence>MSKGTFVFIGVSTLNNVLQRKVEEVQKSNEKED</sequence>
<evidence type="ECO:0000313" key="1">
    <source>
        <dbReference type="EMBL" id="OTW46088.1"/>
    </source>
</evidence>
<name>A0A242W5E9_BACTU</name>
<evidence type="ECO:0000313" key="2">
    <source>
        <dbReference type="Proteomes" id="UP000195152"/>
    </source>
</evidence>
<protein>
    <submittedName>
        <fullName evidence="1">Uncharacterized protein</fullName>
    </submittedName>
</protein>
<dbReference type="EMBL" id="NFCF01000091">
    <property type="protein sequence ID" value="OTW46088.1"/>
    <property type="molecule type" value="Genomic_DNA"/>
</dbReference>
<reference evidence="1 2" key="1">
    <citation type="submission" date="2016-10" db="EMBL/GenBank/DDBJ databases">
        <title>Comparative genomics of Bacillus thuringiensis reveals a path to pathogens against multiple invertebrate hosts.</title>
        <authorList>
            <person name="Zheng J."/>
            <person name="Gao Q."/>
            <person name="Liu H."/>
            <person name="Peng D."/>
            <person name="Ruan L."/>
            <person name="Sun M."/>
        </authorList>
    </citation>
    <scope>NUCLEOTIDE SEQUENCE [LARGE SCALE GENOMIC DNA]</scope>
    <source>
        <strain evidence="1">BGSC 4AC1</strain>
    </source>
</reference>
<accession>A0A242W5E9</accession>
<organism evidence="1 2">
    <name type="scientific">Bacillus thuringiensis serovar mexicanensis</name>
    <dbReference type="NCBI Taxonomy" id="180868"/>
    <lineage>
        <taxon>Bacteria</taxon>
        <taxon>Bacillati</taxon>
        <taxon>Bacillota</taxon>
        <taxon>Bacilli</taxon>
        <taxon>Bacillales</taxon>
        <taxon>Bacillaceae</taxon>
        <taxon>Bacillus</taxon>
        <taxon>Bacillus cereus group</taxon>
    </lineage>
</organism>
<gene>
    <name evidence="1" type="ORF">BK699_22965</name>
</gene>
<dbReference type="Proteomes" id="UP000195152">
    <property type="component" value="Unassembled WGS sequence"/>
</dbReference>
<dbReference type="AlphaFoldDB" id="A0A242W5E9"/>
<comment type="caution">
    <text evidence="1">The sequence shown here is derived from an EMBL/GenBank/DDBJ whole genome shotgun (WGS) entry which is preliminary data.</text>
</comment>